<reference evidence="3 4" key="1">
    <citation type="submission" date="2024-06" db="EMBL/GenBank/DDBJ databases">
        <title>The Natural Products Discovery Center: Release of the First 8490 Sequenced Strains for Exploring Actinobacteria Biosynthetic Diversity.</title>
        <authorList>
            <person name="Kalkreuter E."/>
            <person name="Kautsar S.A."/>
            <person name="Yang D."/>
            <person name="Bader C.D."/>
            <person name="Teijaro C.N."/>
            <person name="Fluegel L."/>
            <person name="Davis C.M."/>
            <person name="Simpson J.R."/>
            <person name="Lauterbach L."/>
            <person name="Steele A.D."/>
            <person name="Gui C."/>
            <person name="Meng S."/>
            <person name="Li G."/>
            <person name="Viehrig K."/>
            <person name="Ye F."/>
            <person name="Su P."/>
            <person name="Kiefer A.F."/>
            <person name="Nichols A."/>
            <person name="Cepeda A.J."/>
            <person name="Yan W."/>
            <person name="Fan B."/>
            <person name="Jiang Y."/>
            <person name="Adhikari A."/>
            <person name="Zheng C.-J."/>
            <person name="Schuster L."/>
            <person name="Cowan T.M."/>
            <person name="Smanski M.J."/>
            <person name="Chevrette M.G."/>
            <person name="De Carvalho L.P.S."/>
            <person name="Shen B."/>
        </authorList>
    </citation>
    <scope>NUCLEOTIDE SEQUENCE [LARGE SCALE GENOMIC DNA]</scope>
    <source>
        <strain evidence="3 4">NPDC050403</strain>
    </source>
</reference>
<dbReference type="EMBL" id="JBFAKC010000026">
    <property type="protein sequence ID" value="MEV0712756.1"/>
    <property type="molecule type" value="Genomic_DNA"/>
</dbReference>
<dbReference type="PANTHER" id="PTHR43540:SF6">
    <property type="entry name" value="ISOCHORISMATASE-LIKE DOMAIN-CONTAINING PROTEIN"/>
    <property type="match status" value="1"/>
</dbReference>
<dbReference type="PANTHER" id="PTHR43540">
    <property type="entry name" value="PEROXYUREIDOACRYLATE/UREIDOACRYLATE AMIDOHYDROLASE-RELATED"/>
    <property type="match status" value="1"/>
</dbReference>
<dbReference type="InterPro" id="IPR050272">
    <property type="entry name" value="Isochorismatase-like_hydrls"/>
</dbReference>
<proteinExistence type="predicted"/>
<dbReference type="SUPFAM" id="SSF52499">
    <property type="entry name" value="Isochorismatase-like hydrolases"/>
    <property type="match status" value="1"/>
</dbReference>
<feature type="domain" description="Isochorismatase-like" evidence="2">
    <location>
        <begin position="7"/>
        <end position="157"/>
    </location>
</feature>
<protein>
    <submittedName>
        <fullName evidence="3">Isochorismatase family cysteine hydrolase</fullName>
        <ecNumber evidence="3">3.-.-.-</ecNumber>
    </submittedName>
</protein>
<comment type="caution">
    <text evidence="3">The sequence shown here is derived from an EMBL/GenBank/DDBJ whole genome shotgun (WGS) entry which is preliminary data.</text>
</comment>
<sequence>MIDIAKAALLVVDVQNGFVNEFSAPAVPVITDLATRWTRAGRPAIYTRYWNYTDSPWERLIGWRALYGPPETDIVDELTTLASEPEAHILDKTVYTALTPEGIDLLRGLDVTDLVICGIATDACVLKSALDAFEFGFTPWVVRDAVASNATRHRASEIHESALLLISRLVGAGQVVEASEVWELLATHSVPAATEPRSL</sequence>
<evidence type="ECO:0000313" key="3">
    <source>
        <dbReference type="EMBL" id="MEV0712756.1"/>
    </source>
</evidence>
<accession>A0ABV3G5T2</accession>
<dbReference type="RefSeq" id="WP_357790028.1">
    <property type="nucleotide sequence ID" value="NZ_JBFAKC010000026.1"/>
</dbReference>
<dbReference type="Pfam" id="PF00857">
    <property type="entry name" value="Isochorismatase"/>
    <property type="match status" value="1"/>
</dbReference>
<organism evidence="3 4">
    <name type="scientific">Nocardia aurea</name>
    <dbReference type="NCBI Taxonomy" id="2144174"/>
    <lineage>
        <taxon>Bacteria</taxon>
        <taxon>Bacillati</taxon>
        <taxon>Actinomycetota</taxon>
        <taxon>Actinomycetes</taxon>
        <taxon>Mycobacteriales</taxon>
        <taxon>Nocardiaceae</taxon>
        <taxon>Nocardia</taxon>
    </lineage>
</organism>
<dbReference type="InterPro" id="IPR000868">
    <property type="entry name" value="Isochorismatase-like_dom"/>
</dbReference>
<keyword evidence="4" id="KW-1185">Reference proteome</keyword>
<evidence type="ECO:0000256" key="1">
    <source>
        <dbReference type="ARBA" id="ARBA00022801"/>
    </source>
</evidence>
<dbReference type="CDD" id="cd00431">
    <property type="entry name" value="cysteine_hydrolases"/>
    <property type="match status" value="1"/>
</dbReference>
<evidence type="ECO:0000313" key="4">
    <source>
        <dbReference type="Proteomes" id="UP001551695"/>
    </source>
</evidence>
<dbReference type="Proteomes" id="UP001551695">
    <property type="component" value="Unassembled WGS sequence"/>
</dbReference>
<dbReference type="InterPro" id="IPR036380">
    <property type="entry name" value="Isochorismatase-like_sf"/>
</dbReference>
<keyword evidence="1 3" id="KW-0378">Hydrolase</keyword>
<dbReference type="GO" id="GO:0016787">
    <property type="term" value="F:hydrolase activity"/>
    <property type="evidence" value="ECO:0007669"/>
    <property type="project" value="UniProtKB-KW"/>
</dbReference>
<evidence type="ECO:0000259" key="2">
    <source>
        <dbReference type="Pfam" id="PF00857"/>
    </source>
</evidence>
<name>A0ABV3G5T2_9NOCA</name>
<gene>
    <name evidence="3" type="ORF">AB0I48_34905</name>
</gene>
<dbReference type="EC" id="3.-.-.-" evidence="3"/>
<dbReference type="Gene3D" id="3.40.50.850">
    <property type="entry name" value="Isochorismatase-like"/>
    <property type="match status" value="1"/>
</dbReference>